<keyword evidence="1" id="KW-0732">Signal</keyword>
<proteinExistence type="predicted"/>
<evidence type="ECO:0000313" key="3">
    <source>
        <dbReference type="Proteomes" id="UP000002412"/>
    </source>
</evidence>
<feature type="chain" id="PRO_5006713850" description="Conjugal transfer protein" evidence="1">
    <location>
        <begin position="23"/>
        <end position="99"/>
    </location>
</feature>
<organism evidence="2 3">
    <name type="scientific">Yersinia pseudotuberculosis serotype O:1b (strain IP 31758)</name>
    <dbReference type="NCBI Taxonomy" id="349747"/>
    <lineage>
        <taxon>Bacteria</taxon>
        <taxon>Pseudomonadati</taxon>
        <taxon>Pseudomonadota</taxon>
        <taxon>Gammaproteobacteria</taxon>
        <taxon>Enterobacterales</taxon>
        <taxon>Yersiniaceae</taxon>
        <taxon>Yersinia</taxon>
    </lineage>
</organism>
<geneLocation type="plasmid" evidence="3">
    <name>plasmid_59kb</name>
</geneLocation>
<protein>
    <recommendedName>
        <fullName evidence="4">Conjugal transfer protein</fullName>
    </recommendedName>
</protein>
<keyword evidence="2" id="KW-0614">Plasmid</keyword>
<accession>A0A0U1QTA0</accession>
<dbReference type="EMBL" id="CP000718">
    <property type="protein sequence ID" value="ABS45609.1"/>
    <property type="molecule type" value="Genomic_DNA"/>
</dbReference>
<dbReference type="Proteomes" id="UP000002412">
    <property type="component" value="Plasmid p_59kb"/>
</dbReference>
<dbReference type="RefSeq" id="WP_011988453.1">
    <property type="nucleotide sequence ID" value="NC_009704.1"/>
</dbReference>
<dbReference type="HOGENOM" id="CLU_159230_0_0_6"/>
<name>A0A0U1QTA0_YERP3</name>
<dbReference type="KEGG" id="ypi:YpsIP31758_A0007"/>
<sequence>MKKIVILLLSLAICFSSLPAKAADACEVVICMYGKVTGNSQKECSGAEGDFFGLNGFKKKGRFDPTKTAEMRQSFLEQCSTADPAKVSQIISVFGRIRG</sequence>
<dbReference type="AlphaFoldDB" id="A0A0U1QTA0"/>
<evidence type="ECO:0000256" key="1">
    <source>
        <dbReference type="SAM" id="SignalP"/>
    </source>
</evidence>
<gene>
    <name evidence="2" type="ordered locus">YpsIP31758_A0007</name>
</gene>
<evidence type="ECO:0008006" key="4">
    <source>
        <dbReference type="Google" id="ProtNLM"/>
    </source>
</evidence>
<feature type="signal peptide" evidence="1">
    <location>
        <begin position="1"/>
        <end position="22"/>
    </location>
</feature>
<reference evidence="2 3" key="1">
    <citation type="journal article" date="2007" name="PLoS Genet.">
        <title>The complete genome sequence of Yersinia pseudotuberculosis IP31758, the causative agent of Far East scarlet-like fever.</title>
        <authorList>
            <person name="Eppinger M."/>
            <person name="Rosovitz M.J."/>
            <person name="Fricke W.F."/>
            <person name="Rasko D.A."/>
            <person name="Kokorina G."/>
            <person name="Fayolle C."/>
            <person name="Lindler L.E."/>
            <person name="Carniel E."/>
            <person name="Ravel J."/>
        </authorList>
    </citation>
    <scope>NUCLEOTIDE SEQUENCE [LARGE SCALE GENOMIC DNA]</scope>
    <source>
        <strain evidence="2 3">IP 31758</strain>
        <plasmid evidence="3">Plasmid plasmid_59kb</plasmid>
    </source>
</reference>
<evidence type="ECO:0000313" key="2">
    <source>
        <dbReference type="EMBL" id="ABS45609.1"/>
    </source>
</evidence>